<feature type="transmembrane region" description="Helical" evidence="2">
    <location>
        <begin position="314"/>
        <end position="336"/>
    </location>
</feature>
<dbReference type="InterPro" id="IPR005240">
    <property type="entry name" value="DUF389"/>
</dbReference>
<feature type="transmembrane region" description="Helical" evidence="2">
    <location>
        <begin position="215"/>
        <end position="233"/>
    </location>
</feature>
<dbReference type="EMBL" id="WOWC01000001">
    <property type="protein sequence ID" value="NLV02663.1"/>
    <property type="molecule type" value="Genomic_DNA"/>
</dbReference>
<protein>
    <submittedName>
        <fullName evidence="4">TIGR00341 family protein</fullName>
    </submittedName>
</protein>
<feature type="transmembrane region" description="Helical" evidence="2">
    <location>
        <begin position="168"/>
        <end position="195"/>
    </location>
</feature>
<feature type="transmembrane region" description="Helical" evidence="2">
    <location>
        <begin position="268"/>
        <end position="293"/>
    </location>
</feature>
<feature type="transmembrane region" description="Helical" evidence="2">
    <location>
        <begin position="136"/>
        <end position="159"/>
    </location>
</feature>
<evidence type="ECO:0000313" key="3">
    <source>
        <dbReference type="EMBL" id="NLV02663.1"/>
    </source>
</evidence>
<evidence type="ECO:0000313" key="5">
    <source>
        <dbReference type="Proteomes" id="UP000320212"/>
    </source>
</evidence>
<keyword evidence="2" id="KW-1133">Transmembrane helix</keyword>
<reference evidence="3" key="2">
    <citation type="submission" date="2019-12" db="EMBL/GenBank/DDBJ databases">
        <title>Haloferax alexandrinus strain pws11.</title>
        <authorList>
            <person name="Verma D.K."/>
            <person name="Gopal K."/>
            <person name="Prasad E.S."/>
        </authorList>
    </citation>
    <scope>NUCLEOTIDE SEQUENCE</scope>
    <source>
        <strain evidence="3">Pws11</strain>
    </source>
</reference>
<dbReference type="PANTHER" id="PTHR20992">
    <property type="entry name" value="AT15442P-RELATED"/>
    <property type="match status" value="1"/>
</dbReference>
<keyword evidence="2" id="KW-0472">Membrane</keyword>
<dbReference type="Proteomes" id="UP000320212">
    <property type="component" value="Unassembled WGS sequence"/>
</dbReference>
<feature type="region of interest" description="Disordered" evidence="1">
    <location>
        <begin position="505"/>
        <end position="564"/>
    </location>
</feature>
<accession>A0A847TI62</accession>
<keyword evidence="2" id="KW-0812">Transmembrane</keyword>
<dbReference type="AlphaFoldDB" id="A0A558GCA4"/>
<sequence>MRLVQVLIPRGSRESVLESLDGQGVDYAVFEEVGRGDFEAMVQFPVPPSGVETVMEKLTNAGVRDDSYTIVLPTETVVSQRLSALKERFPRLRISREELHARAEDLAPANSTFFSFLILSTVIAATGLLLDSAATIIGAMVVAPLMGPAVSASVGAILADQRMATRGVVLQVTGLAAAIATAAVLGVVLQQTILIPPGVDIQAIPQVAERTSPNVLSLFLALGSGIAGAISIMRGSGSTLVGVAIAVALVPPAATSGLGLAFGLPAVAVAGAVLVVVNLLAINLSALILFYLSGFKPLDADEREGVRTSVATRIAVIGVGIAVLSLVLAGVTYASFQTASFEQQTQAELQRQFDEADIEGVELVSVTVDYRSIDYLLGNQPRVDVLVGIPRDLQAPPDLAQRFDDQLTAELGRDVVVRVGFVEAQVSDEDAELLINGDAFGLWEFTDVDGLDKFVALVDRYPELFGQFEATGERVPITLIPGNHDYERVAKDAPNEETWFQRLVTPAPGRGDDIPSRTVVRPTTESSGSAATNPSGGDATTEAPRRPVRREVYRTGRGIEDDGL</sequence>
<comment type="caution">
    <text evidence="4">The sequence shown here is derived from an EMBL/GenBank/DDBJ whole genome shotgun (WGS) entry which is preliminary data.</text>
</comment>
<proteinExistence type="predicted"/>
<dbReference type="RefSeq" id="WP_006600914.1">
    <property type="nucleotide sequence ID" value="NZ_JAUDRO010000005.1"/>
</dbReference>
<dbReference type="PANTHER" id="PTHR20992:SF9">
    <property type="entry name" value="AT15442P-RELATED"/>
    <property type="match status" value="1"/>
</dbReference>
<accession>A0A558GCA4</accession>
<gene>
    <name evidence="4" type="ORF">FQA18_06900</name>
    <name evidence="3" type="ORF">GOC85_08700</name>
</gene>
<feature type="transmembrane region" description="Helical" evidence="2">
    <location>
        <begin position="240"/>
        <end position="262"/>
    </location>
</feature>
<evidence type="ECO:0000256" key="2">
    <source>
        <dbReference type="SAM" id="Phobius"/>
    </source>
</evidence>
<evidence type="ECO:0000313" key="4">
    <source>
        <dbReference type="EMBL" id="TVT95364.1"/>
    </source>
</evidence>
<name>A0A558GCA4_HALVO</name>
<feature type="compositionally biased region" description="Basic and acidic residues" evidence="1">
    <location>
        <begin position="543"/>
        <end position="564"/>
    </location>
</feature>
<dbReference type="Proteomes" id="UP000619835">
    <property type="component" value="Unassembled WGS sequence"/>
</dbReference>
<reference evidence="4 5" key="1">
    <citation type="submission" date="2019-07" db="EMBL/GenBank/DDBJ databases">
        <title>Draft genome sequence of Haloferax volcanii SS0101, isolated from salt farm in Samut Sakhon, Thailand.</title>
        <authorList>
            <person name="Wanthongcharoen S."/>
            <person name="Yamprayoonswat W."/>
            <person name="Ruangsuj P."/>
            <person name="Thongpramul N."/>
            <person name="Jumpathong W."/>
            <person name="Sittihan S."/>
            <person name="Kanjanavas P."/>
            <person name="Yasawong M."/>
        </authorList>
    </citation>
    <scope>NUCLEOTIDE SEQUENCE [LARGE SCALE GENOMIC DNA]</scope>
    <source>
        <strain evidence="4 5">SS0101</strain>
    </source>
</reference>
<feature type="compositionally biased region" description="Polar residues" evidence="1">
    <location>
        <begin position="521"/>
        <end position="535"/>
    </location>
</feature>
<organism evidence="4 5">
    <name type="scientific">Haloferax volcanii</name>
    <name type="common">Halobacterium volcanii</name>
    <dbReference type="NCBI Taxonomy" id="2246"/>
    <lineage>
        <taxon>Archaea</taxon>
        <taxon>Methanobacteriati</taxon>
        <taxon>Methanobacteriota</taxon>
        <taxon>Stenosarchaea group</taxon>
        <taxon>Halobacteria</taxon>
        <taxon>Halobacteriales</taxon>
        <taxon>Haloferacaceae</taxon>
        <taxon>Haloferax</taxon>
    </lineage>
</organism>
<dbReference type="Pfam" id="PF04087">
    <property type="entry name" value="DUF389"/>
    <property type="match status" value="1"/>
</dbReference>
<dbReference type="NCBIfam" id="TIGR00341">
    <property type="entry name" value="TIGR00341 family protein"/>
    <property type="match status" value="1"/>
</dbReference>
<dbReference type="EMBL" id="VMTR01000032">
    <property type="protein sequence ID" value="TVT95364.1"/>
    <property type="molecule type" value="Genomic_DNA"/>
</dbReference>
<feature type="transmembrane region" description="Helical" evidence="2">
    <location>
        <begin position="112"/>
        <end position="130"/>
    </location>
</feature>
<evidence type="ECO:0000256" key="1">
    <source>
        <dbReference type="SAM" id="MobiDB-lite"/>
    </source>
</evidence>